<dbReference type="PANTHER" id="PTHR11051">
    <property type="entry name" value="GLYCOSYL HYDROLASE-RELATED"/>
    <property type="match status" value="1"/>
</dbReference>
<feature type="region of interest" description="Disordered" evidence="1">
    <location>
        <begin position="756"/>
        <end position="785"/>
    </location>
</feature>
<evidence type="ECO:0000256" key="1">
    <source>
        <dbReference type="SAM" id="MobiDB-lite"/>
    </source>
</evidence>
<keyword evidence="2" id="KW-0732">Signal</keyword>
<sequence>MATTGRTIGWSGAMLVALNAWPQLTMAQSVSPMDPAAQQDGWILGSDDYRVADYARQPYIGNGRLGAMLPATGEGYQGDLGPTGWPLYTQRYTGSLLAGYYARSGRTEHIAALPTWSTLILDVDGHHWEPGVPPEQVTGWWQQLDLRHALVSTSATWTPVPGKATTLRYDVFIDRANQHVAVVQLSVTPHWSGQLAITGLLDGHGARRVTAGPASYDAGADMVAVTVHAEQTGKIASEVGVLDGSANVHVGSRSAAGERQAMTAGERWTFPVVAGETYRITKYVGIASADDGADPLAVAKAAALQARRLGWDALLREHERAWAQLWTSDIEVTGNPVMQRRVRASLYSLYASVRAGQAWSIAASGLSSDNYAGMIFWDDETWMYPALLALHPELARPVLDLRYDTLAQARRNALEVHREGAVWPWSTGPSMLCGDDGPCSDYQDHLQSEIGLAQWQYYLATGDRQWLRERGWPVLHDIAAFWQGRARRDADGRYHIDDVAGSDEYAVHVNDHAMTNVGASQMLRIATLAAPVAGAQADPAWQAIADRLVVPMDARHGVHAEYAGYDGRKIKQADVVLMSYPYEYPMPRAVAQADLDYYAARTDPDGPAMTDSVQAIVALQIGLPGCMAWHYLQRAVDPFVRAPFEQFSEARGDKAGDNAGAPSYVFETGAGGFLQIFLYGLSGQRWRSDRVVFEPTLLPQVGTQVTIRGLRYQGRTLDLVLGLQRSSITLIHGVALQVETDKGLVTLQPGATHVVDTARPDLSPTPHPMRCVPNGTTTPHPAKDP</sequence>
<evidence type="ECO:0008006" key="7">
    <source>
        <dbReference type="Google" id="ProtNLM"/>
    </source>
</evidence>
<dbReference type="InterPro" id="IPR011013">
    <property type="entry name" value="Gal_mutarotase_sf_dom"/>
</dbReference>
<evidence type="ECO:0000259" key="4">
    <source>
        <dbReference type="Pfam" id="PF03636"/>
    </source>
</evidence>
<dbReference type="SUPFAM" id="SSF74650">
    <property type="entry name" value="Galactose mutarotase-like"/>
    <property type="match status" value="1"/>
</dbReference>
<evidence type="ECO:0000313" key="6">
    <source>
        <dbReference type="Proteomes" id="UP001562159"/>
    </source>
</evidence>
<dbReference type="SUPFAM" id="SSF48208">
    <property type="entry name" value="Six-hairpin glycosidases"/>
    <property type="match status" value="1"/>
</dbReference>
<dbReference type="Pfam" id="PF03632">
    <property type="entry name" value="Glyco_hydro_65m"/>
    <property type="match status" value="1"/>
</dbReference>
<evidence type="ECO:0000256" key="2">
    <source>
        <dbReference type="SAM" id="SignalP"/>
    </source>
</evidence>
<organism evidence="5 6">
    <name type="scientific">Rhodanobacter humi</name>
    <dbReference type="NCBI Taxonomy" id="1888173"/>
    <lineage>
        <taxon>Bacteria</taxon>
        <taxon>Pseudomonadati</taxon>
        <taxon>Pseudomonadota</taxon>
        <taxon>Gammaproteobacteria</taxon>
        <taxon>Lysobacterales</taxon>
        <taxon>Rhodanobacteraceae</taxon>
        <taxon>Rhodanobacter</taxon>
    </lineage>
</organism>
<evidence type="ECO:0000259" key="3">
    <source>
        <dbReference type="Pfam" id="PF03632"/>
    </source>
</evidence>
<dbReference type="InterPro" id="IPR008928">
    <property type="entry name" value="6-hairpin_glycosidase_sf"/>
</dbReference>
<reference evidence="5 6" key="1">
    <citation type="submission" date="2024-07" db="EMBL/GenBank/DDBJ databases">
        <title>Molecular mechanisms and environmental adaptations of flagellar loss and biofilm growth of Rhodanobacter under environmental stress.</title>
        <authorList>
            <person name="Chen M."/>
        </authorList>
    </citation>
    <scope>NUCLEOTIDE SEQUENCE [LARGE SCALE GENOMIC DNA]</scope>
    <source>
        <strain evidence="5 6">RS22</strain>
    </source>
</reference>
<dbReference type="InterPro" id="IPR005196">
    <property type="entry name" value="Glyco_hydro_65_N"/>
</dbReference>
<accession>A0ABV4AV24</accession>
<dbReference type="InterPro" id="IPR012341">
    <property type="entry name" value="6hp_glycosidase-like_sf"/>
</dbReference>
<dbReference type="Proteomes" id="UP001562159">
    <property type="component" value="Unassembled WGS sequence"/>
</dbReference>
<gene>
    <name evidence="5" type="ORF">AB7878_15055</name>
</gene>
<feature type="signal peptide" evidence="2">
    <location>
        <begin position="1"/>
        <end position="27"/>
    </location>
</feature>
<dbReference type="Gene3D" id="1.50.10.10">
    <property type="match status" value="1"/>
</dbReference>
<name>A0ABV4AV24_9GAMM</name>
<feature type="domain" description="Glycoside hydrolase family 65 N-terminal" evidence="4">
    <location>
        <begin position="53"/>
        <end position="289"/>
    </location>
</feature>
<dbReference type="InterPro" id="IPR037018">
    <property type="entry name" value="GH65_N"/>
</dbReference>
<dbReference type="EMBL" id="JBGBPY010000001">
    <property type="protein sequence ID" value="MEY2183740.1"/>
    <property type="molecule type" value="Genomic_DNA"/>
</dbReference>
<keyword evidence="6" id="KW-1185">Reference proteome</keyword>
<protein>
    <recommendedName>
        <fullName evidence="7">Glycoside hydrolase family 65 protein</fullName>
    </recommendedName>
</protein>
<feature type="chain" id="PRO_5046239905" description="Glycoside hydrolase family 65 protein" evidence="2">
    <location>
        <begin position="28"/>
        <end position="785"/>
    </location>
</feature>
<feature type="domain" description="Glycoside hydrolase family 65 central catalytic" evidence="3">
    <location>
        <begin position="345"/>
        <end position="566"/>
    </location>
</feature>
<dbReference type="Pfam" id="PF03636">
    <property type="entry name" value="Glyco_hydro_65N"/>
    <property type="match status" value="1"/>
</dbReference>
<comment type="caution">
    <text evidence="5">The sequence shown here is derived from an EMBL/GenBank/DDBJ whole genome shotgun (WGS) entry which is preliminary data.</text>
</comment>
<dbReference type="InterPro" id="IPR005195">
    <property type="entry name" value="Glyco_hydro_65_M"/>
</dbReference>
<dbReference type="PANTHER" id="PTHR11051:SF8">
    <property type="entry name" value="PROTEIN-GLUCOSYLGALACTOSYLHYDROXYLYSINE GLUCOSIDASE"/>
    <property type="match status" value="1"/>
</dbReference>
<evidence type="ECO:0000313" key="5">
    <source>
        <dbReference type="EMBL" id="MEY2183740.1"/>
    </source>
</evidence>
<proteinExistence type="predicted"/>
<dbReference type="Gene3D" id="2.70.98.40">
    <property type="entry name" value="Glycoside hydrolase, family 65, N-terminal domain"/>
    <property type="match status" value="1"/>
</dbReference>